<evidence type="ECO:0000256" key="1">
    <source>
        <dbReference type="SAM" id="MobiDB-lite"/>
    </source>
</evidence>
<accession>A0A517Y598</accession>
<feature type="region of interest" description="Disordered" evidence="1">
    <location>
        <begin position="41"/>
        <end position="76"/>
    </location>
</feature>
<gene>
    <name evidence="2" type="ORF">ETAA8_04730</name>
</gene>
<organism evidence="2 3">
    <name type="scientific">Anatilimnocola aggregata</name>
    <dbReference type="NCBI Taxonomy" id="2528021"/>
    <lineage>
        <taxon>Bacteria</taxon>
        <taxon>Pseudomonadati</taxon>
        <taxon>Planctomycetota</taxon>
        <taxon>Planctomycetia</taxon>
        <taxon>Pirellulales</taxon>
        <taxon>Pirellulaceae</taxon>
        <taxon>Anatilimnocola</taxon>
    </lineage>
</organism>
<dbReference type="Proteomes" id="UP000315017">
    <property type="component" value="Chromosome"/>
</dbReference>
<protein>
    <submittedName>
        <fullName evidence="2">Uncharacterized protein</fullName>
    </submittedName>
</protein>
<evidence type="ECO:0000313" key="3">
    <source>
        <dbReference type="Proteomes" id="UP000315017"/>
    </source>
</evidence>
<sequence length="76" mass="8441">MLTRHGEVMSTTRAASTLTANEQTCLTRTNLTSLLPTSIEHTSRVSDSRGNLCQGTSRKRGDQWRGKPTMKCDPNF</sequence>
<proteinExistence type="predicted"/>
<keyword evidence="3" id="KW-1185">Reference proteome</keyword>
<dbReference type="KEGG" id="aagg:ETAA8_04730"/>
<name>A0A517Y598_9BACT</name>
<evidence type="ECO:0000313" key="2">
    <source>
        <dbReference type="EMBL" id="QDU25405.1"/>
    </source>
</evidence>
<reference evidence="2 3" key="1">
    <citation type="submission" date="2019-02" db="EMBL/GenBank/DDBJ databases">
        <title>Deep-cultivation of Planctomycetes and their phenomic and genomic characterization uncovers novel biology.</title>
        <authorList>
            <person name="Wiegand S."/>
            <person name="Jogler M."/>
            <person name="Boedeker C."/>
            <person name="Pinto D."/>
            <person name="Vollmers J."/>
            <person name="Rivas-Marin E."/>
            <person name="Kohn T."/>
            <person name="Peeters S.H."/>
            <person name="Heuer A."/>
            <person name="Rast P."/>
            <person name="Oberbeckmann S."/>
            <person name="Bunk B."/>
            <person name="Jeske O."/>
            <person name="Meyerdierks A."/>
            <person name="Storesund J.E."/>
            <person name="Kallscheuer N."/>
            <person name="Luecker S."/>
            <person name="Lage O.M."/>
            <person name="Pohl T."/>
            <person name="Merkel B.J."/>
            <person name="Hornburger P."/>
            <person name="Mueller R.-W."/>
            <person name="Bruemmer F."/>
            <person name="Labrenz M."/>
            <person name="Spormann A.M."/>
            <person name="Op den Camp H."/>
            <person name="Overmann J."/>
            <person name="Amann R."/>
            <person name="Jetten M.S.M."/>
            <person name="Mascher T."/>
            <person name="Medema M.H."/>
            <person name="Devos D.P."/>
            <person name="Kaster A.-K."/>
            <person name="Ovreas L."/>
            <person name="Rohde M."/>
            <person name="Galperin M.Y."/>
            <person name="Jogler C."/>
        </authorList>
    </citation>
    <scope>NUCLEOTIDE SEQUENCE [LARGE SCALE GENOMIC DNA]</scope>
    <source>
        <strain evidence="2 3">ETA_A8</strain>
    </source>
</reference>
<dbReference type="EMBL" id="CP036274">
    <property type="protein sequence ID" value="QDU25405.1"/>
    <property type="molecule type" value="Genomic_DNA"/>
</dbReference>
<dbReference type="AlphaFoldDB" id="A0A517Y598"/>